<sequence>MCSWSIVCMMAASLRNSIGLFCIWSLLRHLMATWILSPSSLFQTPCWTTPNSPTPSSLLMTMLSAGMMCLLGTFTWELRSPLESRSSTDDWSASSFALGRIICLILRR</sequence>
<evidence type="ECO:0000313" key="2">
    <source>
        <dbReference type="EMBL" id="MXU89516.1"/>
    </source>
</evidence>
<dbReference type="AlphaFoldDB" id="A0A6B0UIB7"/>
<keyword evidence="1" id="KW-1133">Transmembrane helix</keyword>
<keyword evidence="1" id="KW-0812">Transmembrane</keyword>
<reference evidence="2" key="1">
    <citation type="submission" date="2019-12" db="EMBL/GenBank/DDBJ databases">
        <title>An insight into the sialome of adult female Ixodes ricinus ticks feeding for 6 days.</title>
        <authorList>
            <person name="Perner J."/>
            <person name="Ribeiro J.M.C."/>
        </authorList>
    </citation>
    <scope>NUCLEOTIDE SEQUENCE</scope>
    <source>
        <strain evidence="2">Semi-engorged</strain>
        <tissue evidence="2">Salivary glands</tissue>
    </source>
</reference>
<evidence type="ECO:0000256" key="1">
    <source>
        <dbReference type="SAM" id="Phobius"/>
    </source>
</evidence>
<keyword evidence="1" id="KW-0472">Membrane</keyword>
<proteinExistence type="predicted"/>
<name>A0A6B0UIB7_IXORI</name>
<dbReference type="EMBL" id="GIFC01007433">
    <property type="protein sequence ID" value="MXU89516.1"/>
    <property type="molecule type" value="Transcribed_RNA"/>
</dbReference>
<protein>
    <submittedName>
        <fullName evidence="2">Uncharacterized protein</fullName>
    </submittedName>
</protein>
<organism evidence="2">
    <name type="scientific">Ixodes ricinus</name>
    <name type="common">Common tick</name>
    <name type="synonym">Acarus ricinus</name>
    <dbReference type="NCBI Taxonomy" id="34613"/>
    <lineage>
        <taxon>Eukaryota</taxon>
        <taxon>Metazoa</taxon>
        <taxon>Ecdysozoa</taxon>
        <taxon>Arthropoda</taxon>
        <taxon>Chelicerata</taxon>
        <taxon>Arachnida</taxon>
        <taxon>Acari</taxon>
        <taxon>Parasitiformes</taxon>
        <taxon>Ixodida</taxon>
        <taxon>Ixodoidea</taxon>
        <taxon>Ixodidae</taxon>
        <taxon>Ixodinae</taxon>
        <taxon>Ixodes</taxon>
    </lineage>
</organism>
<accession>A0A6B0UIB7</accession>
<feature type="transmembrane region" description="Helical" evidence="1">
    <location>
        <begin position="56"/>
        <end position="76"/>
    </location>
</feature>